<dbReference type="Gene3D" id="3.40.50.300">
    <property type="entry name" value="P-loop containing nucleotide triphosphate hydrolases"/>
    <property type="match status" value="1"/>
</dbReference>
<keyword evidence="8" id="KW-0406">Ion transport</keyword>
<evidence type="ECO:0000313" key="12">
    <source>
        <dbReference type="Proteomes" id="UP000250462"/>
    </source>
</evidence>
<dbReference type="EMBL" id="QMIG01000001">
    <property type="protein sequence ID" value="RAW18891.1"/>
    <property type="molecule type" value="Genomic_DNA"/>
</dbReference>
<dbReference type="InterPro" id="IPR027417">
    <property type="entry name" value="P-loop_NTPase"/>
</dbReference>
<dbReference type="GO" id="GO:0005524">
    <property type="term" value="F:ATP binding"/>
    <property type="evidence" value="ECO:0007669"/>
    <property type="project" value="UniProtKB-KW"/>
</dbReference>
<evidence type="ECO:0000256" key="5">
    <source>
        <dbReference type="ARBA" id="ARBA00022741"/>
    </source>
</evidence>
<keyword evidence="2" id="KW-0813">Transport</keyword>
<dbReference type="InterPro" id="IPR051535">
    <property type="entry name" value="Siderophore_ABC-ATPase"/>
</dbReference>
<name>A0A329R2X4_9ACTN</name>
<keyword evidence="3" id="KW-1003">Cell membrane</keyword>
<dbReference type="FunFam" id="3.40.50.300:FF:000134">
    <property type="entry name" value="Iron-enterobactin ABC transporter ATP-binding protein"/>
    <property type="match status" value="1"/>
</dbReference>
<evidence type="ECO:0000256" key="2">
    <source>
        <dbReference type="ARBA" id="ARBA00022448"/>
    </source>
</evidence>
<keyword evidence="7" id="KW-0408">Iron</keyword>
<dbReference type="PANTHER" id="PTHR42771">
    <property type="entry name" value="IRON(3+)-HYDROXAMATE IMPORT ATP-BINDING PROTEIN FHUC"/>
    <property type="match status" value="1"/>
</dbReference>
<dbReference type="Pfam" id="PF00005">
    <property type="entry name" value="ABC_tran"/>
    <property type="match status" value="1"/>
</dbReference>
<feature type="domain" description="ABC transporter" evidence="10">
    <location>
        <begin position="5"/>
        <end position="236"/>
    </location>
</feature>
<evidence type="ECO:0000256" key="4">
    <source>
        <dbReference type="ARBA" id="ARBA00022496"/>
    </source>
</evidence>
<keyword evidence="4" id="KW-0410">Iron transport</keyword>
<evidence type="ECO:0000256" key="6">
    <source>
        <dbReference type="ARBA" id="ARBA00022840"/>
    </source>
</evidence>
<dbReference type="SUPFAM" id="SSF52540">
    <property type="entry name" value="P-loop containing nucleoside triphosphate hydrolases"/>
    <property type="match status" value="1"/>
</dbReference>
<evidence type="ECO:0000313" key="11">
    <source>
        <dbReference type="EMBL" id="RAW18891.1"/>
    </source>
</evidence>
<comment type="caution">
    <text evidence="11">The sequence shown here is derived from an EMBL/GenBank/DDBJ whole genome shotgun (WGS) entry which is preliminary data.</text>
</comment>
<reference evidence="11 12" key="1">
    <citation type="submission" date="2018-06" db="EMBL/GenBank/DDBJ databases">
        <title>Phytoactinopolyspora halophila sp. nov., a novel halophilic actinomycete isolated from a saline soil in China.</title>
        <authorList>
            <person name="Tang S.-K."/>
        </authorList>
    </citation>
    <scope>NUCLEOTIDE SEQUENCE [LARGE SCALE GENOMIC DNA]</scope>
    <source>
        <strain evidence="11 12">YIM 96934</strain>
    </source>
</reference>
<dbReference type="CDD" id="cd03214">
    <property type="entry name" value="ABC_Iron-Siderophores_B12_Hemin"/>
    <property type="match status" value="1"/>
</dbReference>
<keyword evidence="6 11" id="KW-0067">ATP-binding</keyword>
<evidence type="ECO:0000256" key="9">
    <source>
        <dbReference type="ARBA" id="ARBA00023136"/>
    </source>
</evidence>
<dbReference type="GO" id="GO:0006826">
    <property type="term" value="P:iron ion transport"/>
    <property type="evidence" value="ECO:0007669"/>
    <property type="project" value="UniProtKB-KW"/>
</dbReference>
<keyword evidence="12" id="KW-1185">Reference proteome</keyword>
<keyword evidence="9" id="KW-0472">Membrane</keyword>
<evidence type="ECO:0000256" key="1">
    <source>
        <dbReference type="ARBA" id="ARBA00004202"/>
    </source>
</evidence>
<sequence>MAEQVRASYDSEPVLTGVSVDLIPGGVTVLVGPNGSGKSTLLRTLARLHVPDTGTVTVDGVDTCGLRGRELARRLAFLPQSSPIPAGITAHELVSHGRYAHRGALGRARDADREAVEWALHVTGTSEFADRHVDGLSGGERQRVWIAMVLAQQTGVLLLDEPTTYLDLRYQVEILSLVRRLADEHGITVGLVLHDLNQAAAYADRIVVLAGGAVYAVGAPDSVLTNTTIEAAFGLSVHVVPHPYTGRPTCLPYGHETVANIVEMEYQ</sequence>
<comment type="subcellular location">
    <subcellularLocation>
        <location evidence="1">Cell membrane</location>
        <topology evidence="1">Peripheral membrane protein</topology>
    </subcellularLocation>
</comment>
<dbReference type="AlphaFoldDB" id="A0A329R2X4"/>
<accession>A0A329R2X4</accession>
<dbReference type="OrthoDB" id="3463810at2"/>
<dbReference type="GO" id="GO:0016887">
    <property type="term" value="F:ATP hydrolysis activity"/>
    <property type="evidence" value="ECO:0007669"/>
    <property type="project" value="InterPro"/>
</dbReference>
<evidence type="ECO:0000259" key="10">
    <source>
        <dbReference type="PROSITE" id="PS50893"/>
    </source>
</evidence>
<dbReference type="SMART" id="SM00382">
    <property type="entry name" value="AAA"/>
    <property type="match status" value="1"/>
</dbReference>
<gene>
    <name evidence="11" type="ORF">DPM12_02250</name>
</gene>
<dbReference type="Proteomes" id="UP000250462">
    <property type="component" value="Unassembled WGS sequence"/>
</dbReference>
<dbReference type="PROSITE" id="PS00211">
    <property type="entry name" value="ABC_TRANSPORTER_1"/>
    <property type="match status" value="1"/>
</dbReference>
<evidence type="ECO:0000256" key="3">
    <source>
        <dbReference type="ARBA" id="ARBA00022475"/>
    </source>
</evidence>
<evidence type="ECO:0000256" key="8">
    <source>
        <dbReference type="ARBA" id="ARBA00023065"/>
    </source>
</evidence>
<keyword evidence="5" id="KW-0547">Nucleotide-binding</keyword>
<organism evidence="11 12">
    <name type="scientific">Phytoactinopolyspora halophila</name>
    <dbReference type="NCBI Taxonomy" id="1981511"/>
    <lineage>
        <taxon>Bacteria</taxon>
        <taxon>Bacillati</taxon>
        <taxon>Actinomycetota</taxon>
        <taxon>Actinomycetes</taxon>
        <taxon>Jiangellales</taxon>
        <taxon>Jiangellaceae</taxon>
        <taxon>Phytoactinopolyspora</taxon>
    </lineage>
</organism>
<dbReference type="PANTHER" id="PTHR42771:SF2">
    <property type="entry name" value="IRON(3+)-HYDROXAMATE IMPORT ATP-BINDING PROTEIN FHUC"/>
    <property type="match status" value="1"/>
</dbReference>
<proteinExistence type="predicted"/>
<dbReference type="GO" id="GO:0005886">
    <property type="term" value="C:plasma membrane"/>
    <property type="evidence" value="ECO:0007669"/>
    <property type="project" value="UniProtKB-SubCell"/>
</dbReference>
<evidence type="ECO:0000256" key="7">
    <source>
        <dbReference type="ARBA" id="ARBA00023004"/>
    </source>
</evidence>
<dbReference type="InterPro" id="IPR003593">
    <property type="entry name" value="AAA+_ATPase"/>
</dbReference>
<protein>
    <submittedName>
        <fullName evidence="11">ABC transporter ATP-binding protein</fullName>
    </submittedName>
</protein>
<dbReference type="PROSITE" id="PS50893">
    <property type="entry name" value="ABC_TRANSPORTER_2"/>
    <property type="match status" value="1"/>
</dbReference>
<dbReference type="InterPro" id="IPR003439">
    <property type="entry name" value="ABC_transporter-like_ATP-bd"/>
</dbReference>
<dbReference type="InterPro" id="IPR017871">
    <property type="entry name" value="ABC_transporter-like_CS"/>
</dbReference>